<sequence length="742" mass="76772">MNTWSRLFLSTLGLAIGGIGLAQAELKAVHPGPYTAATGHYPQWYQDHDDLALELCQSKAVSSRVGGYMCTLIPEPGVFDDTQPMIFPNNWPSELFWFIAETSIPDAGNGYELEVYTAAIEAAFGGDAPVNGDQVSFARIRIRASIPVPGTYTVTHPYGVEVFNVTAADIAARGGRRAINMTRDIGIGAPGVYTGALTGDVGPFLTRVGGPVQETNPETGEVETFVGDPNIAEPVTGSPSGNNFVRIEGPAGTIENNLFLVSGKVFDSRAATPVAIERASYRRTSEGTRLEVFANGPADAELCYRETLELVEGGTDPACLQEMVNDGNGYFFAHNPAPAVIPPFVVVTATDPTGTTRTTSLSRDVTDLVKISTARYSWADRSLTIEASSSDEVQVPDLAAQGFGRLTKAGTLQTLRVTDLSQPPAVVTVKSAAGGADTEPVVVVGSAPTPTPNTPPVAGDDGASTSFGVPVTIAVLANDTDADGDLPLTIGGLTQPDAGLGTVALNGSTSVVYTPPPVVNTPLTATFTYRAVDARGEASAPATVTVSVSPNQPPVGVADTGATLGVPLTLNVLANDSDPEGNVPLSVVNLTQPAAGQGSVSTDGTSVTYTPPANVTNSFTASFTYQVQDAFGARSGPVGVSVQVSPQPAAETFTVGTAEFVLRSNNRVTWSLDGQSSVTTGNSVRVQVTTTTGLVDIGTTTVLGSGRWRFSATTTGLVPSANPTATITTSQGTVRTVPLSTR</sequence>
<evidence type="ECO:0000313" key="1">
    <source>
        <dbReference type="EMBL" id="BAU76662.1"/>
    </source>
</evidence>
<organism evidence="1 2">
    <name type="scientific">Metapseudomonas furukawaii</name>
    <name type="common">Pseudomonas furukawaii</name>
    <dbReference type="NCBI Taxonomy" id="1149133"/>
    <lineage>
        <taxon>Bacteria</taxon>
        <taxon>Pseudomonadati</taxon>
        <taxon>Pseudomonadota</taxon>
        <taxon>Gammaproteobacteria</taxon>
        <taxon>Pseudomonadales</taxon>
        <taxon>Pseudomonadaceae</taxon>
        <taxon>Metapseudomonas</taxon>
    </lineage>
</organism>
<gene>
    <name evidence="1" type="ORF">KF707C_49740</name>
</gene>
<dbReference type="EMBL" id="AP014862">
    <property type="protein sequence ID" value="BAU76662.1"/>
    <property type="molecule type" value="Genomic_DNA"/>
</dbReference>
<dbReference type="Pfam" id="PF17963">
    <property type="entry name" value="Big_9"/>
    <property type="match status" value="2"/>
</dbReference>
<dbReference type="Proteomes" id="UP000218554">
    <property type="component" value="Chromosome"/>
</dbReference>
<dbReference type="Gene3D" id="2.60.40.3440">
    <property type="match status" value="1"/>
</dbReference>
<accession>A0AAD1FHX1</accession>
<keyword evidence="2" id="KW-1185">Reference proteome</keyword>
<evidence type="ECO:0000313" key="2">
    <source>
        <dbReference type="Proteomes" id="UP000218554"/>
    </source>
</evidence>
<name>A0AAD1FHX1_METFU</name>
<dbReference type="RefSeq" id="WP_003451965.1">
    <property type="nucleotide sequence ID" value="NZ_AJMR01000147.1"/>
</dbReference>
<dbReference type="KEGG" id="pfuw:KF707C_49740"/>
<proteinExistence type="predicted"/>
<reference evidence="1 2" key="2">
    <citation type="journal article" date="2017" name="Int. J. Syst. Evol. Microbiol.">
        <title>Pseudomonas furukawaii sp. nov., a polychlorinated biphenyl-degrading bacterium isolated from biphenyl-contaminated soil in Japan.</title>
        <authorList>
            <person name="Kimura N."/>
            <person name="Watanabe T."/>
            <person name="Suenaga H."/>
            <person name="Fujihara H."/>
            <person name="Futagami T."/>
            <person name="Goto M."/>
            <person name="Hanada S."/>
            <person name="Hirose J."/>
        </authorList>
    </citation>
    <scope>NUCLEOTIDE SEQUENCE [LARGE SCALE GENOMIC DNA]</scope>
    <source>
        <strain evidence="2">DSM 10086 / NBRC 110670 / KF707</strain>
    </source>
</reference>
<dbReference type="AlphaFoldDB" id="A0AAD1FHX1"/>
<protein>
    <submittedName>
        <fullName evidence="1">Glycoprotein gp2</fullName>
    </submittedName>
</protein>
<reference evidence="2" key="1">
    <citation type="submission" date="2015-05" db="EMBL/GenBank/DDBJ databases">
        <title>Draft genome sequencing of a biphenyl-degrading bacterium, Pseudomonas balearica KF707 (=NBRC110670).</title>
        <authorList>
            <person name="Kimura N."/>
            <person name="Hirose J."/>
            <person name="Watanabe T."/>
            <person name="Suenaga H."/>
            <person name="Fujihara H."/>
            <person name="Noguchi M."/>
            <person name="Hashimoto M."/>
            <person name="Shimodaira J."/>
            <person name="Tsuchikane K."/>
            <person name="Hosoyama A."/>
            <person name="Yamazoe A."/>
            <person name="Fujita N."/>
            <person name="Furukawa K."/>
        </authorList>
    </citation>
    <scope>NUCLEOTIDE SEQUENCE [LARGE SCALE GENOMIC DNA]</scope>
    <source>
        <strain evidence="2">DSM 10086 / NBRC 110670 / KF707</strain>
    </source>
</reference>